<accession>A0ABT5X803</accession>
<organism evidence="1 2">
    <name type="scientific">Candidatus Methanocrinis natronophilus</name>
    <dbReference type="NCBI Taxonomy" id="3033396"/>
    <lineage>
        <taxon>Archaea</taxon>
        <taxon>Methanobacteriati</taxon>
        <taxon>Methanobacteriota</taxon>
        <taxon>Stenosarchaea group</taxon>
        <taxon>Methanomicrobia</taxon>
        <taxon>Methanotrichales</taxon>
        <taxon>Methanotrichaceae</taxon>
        <taxon>Methanocrinis</taxon>
    </lineage>
</organism>
<evidence type="ECO:0000313" key="2">
    <source>
        <dbReference type="Proteomes" id="UP001220010"/>
    </source>
</evidence>
<proteinExistence type="predicted"/>
<keyword evidence="2" id="KW-1185">Reference proteome</keyword>
<name>A0ABT5X803_9EURY</name>
<protein>
    <submittedName>
        <fullName evidence="1">Uncharacterized protein</fullName>
    </submittedName>
</protein>
<dbReference type="EMBL" id="JARFPK010000020">
    <property type="protein sequence ID" value="MDF0590829.1"/>
    <property type="molecule type" value="Genomic_DNA"/>
</dbReference>
<dbReference type="RefSeq" id="WP_316966574.1">
    <property type="nucleotide sequence ID" value="NZ_JARFPK010000020.1"/>
</dbReference>
<reference evidence="1 2" key="1">
    <citation type="submission" date="2023-03" db="EMBL/GenBank/DDBJ databases">
        <title>WGS of Methanotrichaceae archaeon Mx.</title>
        <authorList>
            <person name="Sorokin D.Y."/>
            <person name="Merkel A.Y."/>
        </authorList>
    </citation>
    <scope>NUCLEOTIDE SEQUENCE [LARGE SCALE GENOMIC DNA]</scope>
    <source>
        <strain evidence="1 2">Mx</strain>
    </source>
</reference>
<sequence>MLGYLRKAADTQTDPMLRSIKTDWSFSDELSLRSFMIRSLLGRQPLRKIVTLGKIIAFW</sequence>
<gene>
    <name evidence="1" type="ORF">P0O15_06560</name>
</gene>
<dbReference type="Proteomes" id="UP001220010">
    <property type="component" value="Unassembled WGS sequence"/>
</dbReference>
<evidence type="ECO:0000313" key="1">
    <source>
        <dbReference type="EMBL" id="MDF0590829.1"/>
    </source>
</evidence>
<comment type="caution">
    <text evidence="1">The sequence shown here is derived from an EMBL/GenBank/DDBJ whole genome shotgun (WGS) entry which is preliminary data.</text>
</comment>